<evidence type="ECO:0000313" key="2">
    <source>
        <dbReference type="EMBL" id="CAF5186116.1"/>
    </source>
</evidence>
<dbReference type="EMBL" id="CAJOBJ010333667">
    <property type="protein sequence ID" value="CAF5186116.1"/>
    <property type="molecule type" value="Genomic_DNA"/>
</dbReference>
<feature type="non-terminal residue" evidence="2">
    <location>
        <position position="1"/>
    </location>
</feature>
<proteinExistence type="predicted"/>
<evidence type="ECO:0000313" key="3">
    <source>
        <dbReference type="Proteomes" id="UP000681720"/>
    </source>
</evidence>
<dbReference type="AlphaFoldDB" id="A0A8S3HQZ0"/>
<reference evidence="2" key="1">
    <citation type="submission" date="2021-02" db="EMBL/GenBank/DDBJ databases">
        <authorList>
            <person name="Nowell W R."/>
        </authorList>
    </citation>
    <scope>NUCLEOTIDE SEQUENCE</scope>
</reference>
<dbReference type="Proteomes" id="UP000681720">
    <property type="component" value="Unassembled WGS sequence"/>
</dbReference>
<feature type="compositionally biased region" description="Polar residues" evidence="1">
    <location>
        <begin position="8"/>
        <end position="19"/>
    </location>
</feature>
<sequence length="297" mass="33448">MNGATPPGNRQNNRYSIRTSTHRKYRPAATRTNDEEATIDELFSSVDFPPLGALTATQQITSAASSSLYKEQTTASGVHQPQLLEQNKNILQFENSRINNNLQPLMPSTQIPPSTAVVRKSSGKEKTPGVQSKHFISSTTRRVSNSEAITNTHLTQSDTINSNVVAGNSSSTLTTAAAVAAPPPPCLTLYERQIYAKLCEIILTIHKSKEFVSREHVQQELFRFYRINSWHELRVQPSRFDAFMNLTDRQKSVIFYLHVFEQTFNLCTLNDLGFLIARFMKVDKYDDLRLGPLDKNP</sequence>
<feature type="compositionally biased region" description="Polar residues" evidence="1">
    <location>
        <begin position="101"/>
        <end position="113"/>
    </location>
</feature>
<gene>
    <name evidence="2" type="ORF">GIL414_LOCUS71143</name>
</gene>
<evidence type="ECO:0000256" key="1">
    <source>
        <dbReference type="SAM" id="MobiDB-lite"/>
    </source>
</evidence>
<protein>
    <submittedName>
        <fullName evidence="2">Uncharacterized protein</fullName>
    </submittedName>
</protein>
<name>A0A8S3HQZ0_9BILA</name>
<organism evidence="2 3">
    <name type="scientific">Rotaria magnacalcarata</name>
    <dbReference type="NCBI Taxonomy" id="392030"/>
    <lineage>
        <taxon>Eukaryota</taxon>
        <taxon>Metazoa</taxon>
        <taxon>Spiralia</taxon>
        <taxon>Gnathifera</taxon>
        <taxon>Rotifera</taxon>
        <taxon>Eurotatoria</taxon>
        <taxon>Bdelloidea</taxon>
        <taxon>Philodinida</taxon>
        <taxon>Philodinidae</taxon>
        <taxon>Rotaria</taxon>
    </lineage>
</organism>
<feature type="compositionally biased region" description="Polar residues" evidence="1">
    <location>
        <begin position="134"/>
        <end position="146"/>
    </location>
</feature>
<accession>A0A8S3HQZ0</accession>
<comment type="caution">
    <text evidence="2">The sequence shown here is derived from an EMBL/GenBank/DDBJ whole genome shotgun (WGS) entry which is preliminary data.</text>
</comment>
<feature type="region of interest" description="Disordered" evidence="1">
    <location>
        <begin position="101"/>
        <end position="146"/>
    </location>
</feature>
<feature type="region of interest" description="Disordered" evidence="1">
    <location>
        <begin position="1"/>
        <end position="32"/>
    </location>
</feature>